<keyword evidence="3" id="KW-0408">Iron</keyword>
<evidence type="ECO:0000256" key="2">
    <source>
        <dbReference type="ARBA" id="ARBA00022723"/>
    </source>
</evidence>
<dbReference type="Pfam" id="PF04055">
    <property type="entry name" value="Radical_SAM"/>
    <property type="match status" value="1"/>
</dbReference>
<dbReference type="InterPro" id="IPR024521">
    <property type="entry name" value="ArsS-like_C"/>
</dbReference>
<dbReference type="Pfam" id="PF12345">
    <property type="entry name" value="DUF3641"/>
    <property type="match status" value="1"/>
</dbReference>
<organism evidence="8 9">
    <name type="scientific">Tribonema minus</name>
    <dbReference type="NCBI Taxonomy" id="303371"/>
    <lineage>
        <taxon>Eukaryota</taxon>
        <taxon>Sar</taxon>
        <taxon>Stramenopiles</taxon>
        <taxon>Ochrophyta</taxon>
        <taxon>PX clade</taxon>
        <taxon>Xanthophyceae</taxon>
        <taxon>Tribonematales</taxon>
        <taxon>Tribonemataceae</taxon>
        <taxon>Tribonema</taxon>
    </lineage>
</organism>
<dbReference type="SUPFAM" id="SSF102114">
    <property type="entry name" value="Radical SAM enzymes"/>
    <property type="match status" value="1"/>
</dbReference>
<evidence type="ECO:0000256" key="1">
    <source>
        <dbReference type="ARBA" id="ARBA00022691"/>
    </source>
</evidence>
<feature type="domain" description="Arsenosugar biosynthesis radical SAM protein ArsS-like C-terminal" evidence="7">
    <location>
        <begin position="285"/>
        <end position="435"/>
    </location>
</feature>
<comment type="caution">
    <text evidence="8">The sequence shown here is derived from an EMBL/GenBank/DDBJ whole genome shotgun (WGS) entry which is preliminary data.</text>
</comment>
<feature type="domain" description="Radical SAM core" evidence="6">
    <location>
        <begin position="129"/>
        <end position="266"/>
    </location>
</feature>
<dbReference type="InterPro" id="IPR007197">
    <property type="entry name" value="rSAM"/>
</dbReference>
<evidence type="ECO:0000256" key="4">
    <source>
        <dbReference type="ARBA" id="ARBA00023014"/>
    </source>
</evidence>
<dbReference type="GO" id="GO:0003824">
    <property type="term" value="F:catalytic activity"/>
    <property type="evidence" value="ECO:0007669"/>
    <property type="project" value="InterPro"/>
</dbReference>
<protein>
    <recommendedName>
        <fullName evidence="10">Fe-S oxidoreductase</fullName>
    </recommendedName>
</protein>
<evidence type="ECO:0008006" key="10">
    <source>
        <dbReference type="Google" id="ProtNLM"/>
    </source>
</evidence>
<evidence type="ECO:0000313" key="9">
    <source>
        <dbReference type="Proteomes" id="UP000664859"/>
    </source>
</evidence>
<keyword evidence="1" id="KW-0949">S-adenosyl-L-methionine</keyword>
<dbReference type="NCBIfam" id="TIGR04167">
    <property type="entry name" value="rSAM_SeCys"/>
    <property type="match status" value="1"/>
</dbReference>
<keyword evidence="2" id="KW-0479">Metal-binding</keyword>
<dbReference type="GO" id="GO:0046872">
    <property type="term" value="F:metal ion binding"/>
    <property type="evidence" value="ECO:0007669"/>
    <property type="project" value="UniProtKB-KW"/>
</dbReference>
<dbReference type="SFLD" id="SFLDS00029">
    <property type="entry name" value="Radical_SAM"/>
    <property type="match status" value="1"/>
</dbReference>
<dbReference type="EMBL" id="JAFCMP010000551">
    <property type="protein sequence ID" value="KAG5175329.1"/>
    <property type="molecule type" value="Genomic_DNA"/>
</dbReference>
<dbReference type="PANTHER" id="PTHR43728:SF1">
    <property type="entry name" value="FE-S OXIDOREDUCTASE"/>
    <property type="match status" value="1"/>
</dbReference>
<dbReference type="PANTHER" id="PTHR43728">
    <property type="entry name" value="SLR0304 PROTEIN"/>
    <property type="match status" value="1"/>
</dbReference>
<evidence type="ECO:0000256" key="5">
    <source>
        <dbReference type="SAM" id="MobiDB-lite"/>
    </source>
</evidence>
<proteinExistence type="predicted"/>
<reference evidence="8" key="1">
    <citation type="submission" date="2021-02" db="EMBL/GenBank/DDBJ databases">
        <title>First Annotated Genome of the Yellow-green Alga Tribonema minus.</title>
        <authorList>
            <person name="Mahan K.M."/>
        </authorList>
    </citation>
    <scope>NUCLEOTIDE SEQUENCE</scope>
    <source>
        <strain evidence="8">UTEX B ZZ1240</strain>
    </source>
</reference>
<dbReference type="InterPro" id="IPR058240">
    <property type="entry name" value="rSAM_sf"/>
</dbReference>
<dbReference type="InterPro" id="IPR013785">
    <property type="entry name" value="Aldolase_TIM"/>
</dbReference>
<accession>A0A836C7A2</accession>
<keyword evidence="9" id="KW-1185">Reference proteome</keyword>
<evidence type="ECO:0000259" key="7">
    <source>
        <dbReference type="Pfam" id="PF12345"/>
    </source>
</evidence>
<evidence type="ECO:0000259" key="6">
    <source>
        <dbReference type="Pfam" id="PF04055"/>
    </source>
</evidence>
<evidence type="ECO:0000313" key="8">
    <source>
        <dbReference type="EMBL" id="KAG5175329.1"/>
    </source>
</evidence>
<dbReference type="GO" id="GO:0051536">
    <property type="term" value="F:iron-sulfur cluster binding"/>
    <property type="evidence" value="ECO:0007669"/>
    <property type="project" value="UniProtKB-KW"/>
</dbReference>
<keyword evidence="4" id="KW-0411">Iron-sulfur</keyword>
<gene>
    <name evidence="8" type="ORF">JKP88DRAFT_271011</name>
</gene>
<feature type="region of interest" description="Disordered" evidence="5">
    <location>
        <begin position="1"/>
        <end position="22"/>
    </location>
</feature>
<dbReference type="InterPro" id="IPR026351">
    <property type="entry name" value="rSAM_ArsS-like"/>
</dbReference>
<dbReference type="CDD" id="cd01335">
    <property type="entry name" value="Radical_SAM"/>
    <property type="match status" value="1"/>
</dbReference>
<dbReference type="Gene3D" id="3.20.20.70">
    <property type="entry name" value="Aldolase class I"/>
    <property type="match status" value="1"/>
</dbReference>
<name>A0A836C7A2_9STRA</name>
<dbReference type="OrthoDB" id="418407at2759"/>
<dbReference type="AlphaFoldDB" id="A0A836C7A2"/>
<evidence type="ECO:0000256" key="3">
    <source>
        <dbReference type="ARBA" id="ARBA00023004"/>
    </source>
</evidence>
<dbReference type="Proteomes" id="UP000664859">
    <property type="component" value="Unassembled WGS sequence"/>
</dbReference>
<sequence>MSTGAEQREVPVTPDFNTPVEVDKLRLSTPKAPPARAAEPAAKWAGLDGLDERTTGSLVPDTLKQMGEDEEFQATAARLRALGAARMTLEEKKLRRRALDELGLPSFQQYLARAGLAVPRATSTILQLNIGLYCNQACAHCHVESSPRRTESMSREVAERCLVVLRASGGVATLDITGGAPELNPQFRYLVEQASALGVEIIDRCNLTVLQEPGQEDLAEFLAKHKVRVVASLPCYSPKNVNTQRGSGVFDRSILGLRQLNALGYGVEGSGLSLDLVYNPLGAFLPPPQEALEAKYKEELMEAFGITFNSLFTITNMPIKRFADFLYRRGELKDYMELLVRNFNPAATKGLMCKDTVSVGWDGRIFDCDFNQQLGLGMGTAGTNEDAPFDLKTMGDVGYSIFDVDSLDELASTKIVLESHCFGCTSGMGSSCQGATS</sequence>